<proteinExistence type="predicted"/>
<feature type="region of interest" description="Disordered" evidence="4">
    <location>
        <begin position="352"/>
        <end position="374"/>
    </location>
</feature>
<accession>A0ABS0IGL1</accession>
<comment type="caution">
    <text evidence="8">The sequence shown here is derived from an EMBL/GenBank/DDBJ whole genome shotgun (WGS) entry which is preliminary data.</text>
</comment>
<dbReference type="InterPro" id="IPR037066">
    <property type="entry name" value="Plug_dom_sf"/>
</dbReference>
<feature type="domain" description="Outer membrane protein beta-barrel" evidence="7">
    <location>
        <begin position="403"/>
        <end position="825"/>
    </location>
</feature>
<dbReference type="EMBL" id="JADQDQ010000003">
    <property type="protein sequence ID" value="MBF9237495.1"/>
    <property type="molecule type" value="Genomic_DNA"/>
</dbReference>
<feature type="signal peptide" evidence="5">
    <location>
        <begin position="1"/>
        <end position="33"/>
    </location>
</feature>
<dbReference type="Pfam" id="PF07715">
    <property type="entry name" value="Plug"/>
    <property type="match status" value="1"/>
</dbReference>
<dbReference type="RefSeq" id="WP_196281865.1">
    <property type="nucleotide sequence ID" value="NZ_JADQDQ010000003.1"/>
</dbReference>
<keyword evidence="2" id="KW-0472">Membrane</keyword>
<evidence type="ECO:0000259" key="6">
    <source>
        <dbReference type="Pfam" id="PF07715"/>
    </source>
</evidence>
<evidence type="ECO:0000256" key="4">
    <source>
        <dbReference type="SAM" id="MobiDB-lite"/>
    </source>
</evidence>
<reference evidence="8 9" key="1">
    <citation type="submission" date="2020-11" db="EMBL/GenBank/DDBJ databases">
        <authorList>
            <person name="Kim M.K."/>
        </authorList>
    </citation>
    <scope>NUCLEOTIDE SEQUENCE [LARGE SCALE GENOMIC DNA]</scope>
    <source>
        <strain evidence="8 9">BT683</strain>
    </source>
</reference>
<feature type="chain" id="PRO_5046620080" evidence="5">
    <location>
        <begin position="34"/>
        <end position="849"/>
    </location>
</feature>
<dbReference type="Pfam" id="PF14905">
    <property type="entry name" value="OMP_b-brl_3"/>
    <property type="match status" value="1"/>
</dbReference>
<dbReference type="InterPro" id="IPR008969">
    <property type="entry name" value="CarboxyPept-like_regulatory"/>
</dbReference>
<evidence type="ECO:0000256" key="3">
    <source>
        <dbReference type="ARBA" id="ARBA00023237"/>
    </source>
</evidence>
<name>A0ABS0IGL1_9BACT</name>
<keyword evidence="8" id="KW-0675">Receptor</keyword>
<sequence>MKILVTRITLSRFGRALRGLAFASFLLPLGAMAQTAGPGSVSGSLVEESNGHAVPFSDVIFLRAADSTFVAVAQTTEQGTFKTASLPLGTYLMRVQDLNYKALRRRFTLTEAAPSLSFMGLKMTAASATKLSEVVVTGQKATVVEELGKRVINVEKDLGSVGGTAANVLQNVPSVNVDVNGTVTMRGSSNLTILIDGKPAGTGNGGGAGGPRLDQIPASRIAQVEVITNPSAKYDASGGGGVINLITKKETKNGTNGTAAFNLGTKDKYSGNLNLTRKVGKATWSASYNGRDVTYGSRGNSEQTALLGTAEKPQTVRTTQTGVGRETHRNHSVEVGVQLDLPKNQNLSFSVSPGTEENLEGEGQNLTQQTNNGPVQRVRGRQDLDVNVKILEYGSDYRRTWSDHKGRELTANLGGVRIDATVPVVQRQFAEPGSAQVPQPGTRQQLDVLANIQFGKIDYTHPFAEGKGRLEMGAKFERQANQGFNKFGYANSETAPNSFQDDPARSLTYTFEQVVPAAYVTVQRPLGKKWSTQLGLRSEYTRISGTVEGGVGIAQRGSLDQDYLNFFPSANLSREFGKEPGQNRLQLSYARRLNRPNFMQQLPLAIYQDPRSYRLGNPRLQAEFSHNIELGHQMSLGSATITSTAFTRITTNSIQRLRFIDTTATRLAGANAGLVTAETFDNNGTITNIGAEFSLNQPIAKWWRLNASTSIYRAQIAANAFGNNRQALVGSVRLNNNFTIRPTLEMQLSGNMRSASLTAQGRQLAQGSVDLALRQRLFSDRAALTLRVSDVFNTLKYRSEIETDALRSYRYAKDETRVGWLGFTWYIGASKAKPGRIEAAPQGGGGFGG</sequence>
<feature type="compositionally biased region" description="Polar residues" evidence="4">
    <location>
        <begin position="364"/>
        <end position="374"/>
    </location>
</feature>
<dbReference type="Gene3D" id="2.40.170.20">
    <property type="entry name" value="TonB-dependent receptor, beta-barrel domain"/>
    <property type="match status" value="1"/>
</dbReference>
<organism evidence="8 9">
    <name type="scientific">Hymenobacter jeongseonensis</name>
    <dbReference type="NCBI Taxonomy" id="2791027"/>
    <lineage>
        <taxon>Bacteria</taxon>
        <taxon>Pseudomonadati</taxon>
        <taxon>Bacteroidota</taxon>
        <taxon>Cytophagia</taxon>
        <taxon>Cytophagales</taxon>
        <taxon>Hymenobacteraceae</taxon>
        <taxon>Hymenobacter</taxon>
    </lineage>
</organism>
<dbReference type="PANTHER" id="PTHR40980:SF4">
    <property type="entry name" value="TONB-DEPENDENT RECEPTOR-LIKE BETA-BARREL DOMAIN-CONTAINING PROTEIN"/>
    <property type="match status" value="1"/>
</dbReference>
<comment type="subcellular location">
    <subcellularLocation>
        <location evidence="1">Cell outer membrane</location>
    </subcellularLocation>
</comment>
<keyword evidence="9" id="KW-1185">Reference proteome</keyword>
<keyword evidence="3" id="KW-0998">Cell outer membrane</keyword>
<evidence type="ECO:0000256" key="5">
    <source>
        <dbReference type="SAM" id="SignalP"/>
    </source>
</evidence>
<evidence type="ECO:0000256" key="1">
    <source>
        <dbReference type="ARBA" id="ARBA00004442"/>
    </source>
</evidence>
<protein>
    <submittedName>
        <fullName evidence="8">TonB-dependent receptor</fullName>
    </submittedName>
</protein>
<evidence type="ECO:0000256" key="2">
    <source>
        <dbReference type="ARBA" id="ARBA00023136"/>
    </source>
</evidence>
<feature type="domain" description="TonB-dependent receptor plug" evidence="6">
    <location>
        <begin position="163"/>
        <end position="242"/>
    </location>
</feature>
<dbReference type="SUPFAM" id="SSF49464">
    <property type="entry name" value="Carboxypeptidase regulatory domain-like"/>
    <property type="match status" value="1"/>
</dbReference>
<dbReference type="Gene3D" id="2.170.130.10">
    <property type="entry name" value="TonB-dependent receptor, plug domain"/>
    <property type="match status" value="1"/>
</dbReference>
<evidence type="ECO:0000313" key="8">
    <source>
        <dbReference type="EMBL" id="MBF9237495.1"/>
    </source>
</evidence>
<evidence type="ECO:0000259" key="7">
    <source>
        <dbReference type="Pfam" id="PF14905"/>
    </source>
</evidence>
<dbReference type="InterPro" id="IPR036942">
    <property type="entry name" value="Beta-barrel_TonB_sf"/>
</dbReference>
<dbReference type="InterPro" id="IPR012910">
    <property type="entry name" value="Plug_dom"/>
</dbReference>
<dbReference type="InterPro" id="IPR041700">
    <property type="entry name" value="OMP_b-brl_3"/>
</dbReference>
<dbReference type="PANTHER" id="PTHR40980">
    <property type="entry name" value="PLUG DOMAIN-CONTAINING PROTEIN"/>
    <property type="match status" value="1"/>
</dbReference>
<gene>
    <name evidence="8" type="ORF">I2I05_08795</name>
</gene>
<dbReference type="Proteomes" id="UP000597617">
    <property type="component" value="Unassembled WGS sequence"/>
</dbReference>
<evidence type="ECO:0000313" key="9">
    <source>
        <dbReference type="Proteomes" id="UP000597617"/>
    </source>
</evidence>
<keyword evidence="5" id="KW-0732">Signal</keyword>
<dbReference type="SUPFAM" id="SSF56935">
    <property type="entry name" value="Porins"/>
    <property type="match status" value="1"/>
</dbReference>